<accession>A0ACA9QPN9</accession>
<evidence type="ECO:0000313" key="2">
    <source>
        <dbReference type="Proteomes" id="UP000789920"/>
    </source>
</evidence>
<dbReference type="Proteomes" id="UP000789920">
    <property type="component" value="Unassembled WGS sequence"/>
</dbReference>
<dbReference type="EMBL" id="CAJVQC010036567">
    <property type="protein sequence ID" value="CAG8761635.1"/>
    <property type="molecule type" value="Genomic_DNA"/>
</dbReference>
<name>A0ACA9QPN9_9GLOM</name>
<evidence type="ECO:0000313" key="1">
    <source>
        <dbReference type="EMBL" id="CAG8761635.1"/>
    </source>
</evidence>
<organism evidence="1 2">
    <name type="scientific">Racocetra persica</name>
    <dbReference type="NCBI Taxonomy" id="160502"/>
    <lineage>
        <taxon>Eukaryota</taxon>
        <taxon>Fungi</taxon>
        <taxon>Fungi incertae sedis</taxon>
        <taxon>Mucoromycota</taxon>
        <taxon>Glomeromycotina</taxon>
        <taxon>Glomeromycetes</taxon>
        <taxon>Diversisporales</taxon>
        <taxon>Gigasporaceae</taxon>
        <taxon>Racocetra</taxon>
    </lineage>
</organism>
<protein>
    <submittedName>
        <fullName evidence="1">22730_t:CDS:1</fullName>
    </submittedName>
</protein>
<keyword evidence="2" id="KW-1185">Reference proteome</keyword>
<comment type="caution">
    <text evidence="1">The sequence shown here is derived from an EMBL/GenBank/DDBJ whole genome shotgun (WGS) entry which is preliminary data.</text>
</comment>
<sequence length="299" mass="35667">VHDQLIESIFNSENQKIQILGIEFKDPEILKAQEEVDNFTKLFKLKEEEDKKGKKKKSKSLTSSNEQAKSNKILQQEEESKDLKLVLRIQQLKQRLNNMEKHYKYVSQLSEEQTDEHLKEIEKITKAKLHKAKKAKTRKEYLYQAIQALTETNNAILWKNRDIVDEIEEAYATDLGPTLNINIEDFNQLYDYERQPIMQKLLESIEFCHYEPTRIQIQNKYRELLGQQIRTKPKPIIFLPKKPYHDLYKPNDDRPRTPPPKIIIESETTQNWVYEQDKPNIPKYQHQDQAHQAHHQTHQ</sequence>
<gene>
    <name evidence="1" type="ORF">RPERSI_LOCUS15295</name>
</gene>
<reference evidence="1" key="1">
    <citation type="submission" date="2021-06" db="EMBL/GenBank/DDBJ databases">
        <authorList>
            <person name="Kallberg Y."/>
            <person name="Tangrot J."/>
            <person name="Rosling A."/>
        </authorList>
    </citation>
    <scope>NUCLEOTIDE SEQUENCE</scope>
    <source>
        <strain evidence="1">MA461A</strain>
    </source>
</reference>
<proteinExistence type="predicted"/>
<feature type="non-terminal residue" evidence="1">
    <location>
        <position position="1"/>
    </location>
</feature>